<organism evidence="1 2">
    <name type="scientific">Brochothrix campestris FSL F6-1037</name>
    <dbReference type="NCBI Taxonomy" id="1265861"/>
    <lineage>
        <taxon>Bacteria</taxon>
        <taxon>Bacillati</taxon>
        <taxon>Bacillota</taxon>
        <taxon>Bacilli</taxon>
        <taxon>Bacillales</taxon>
        <taxon>Listeriaceae</taxon>
        <taxon>Brochothrix</taxon>
    </lineage>
</organism>
<dbReference type="EMBL" id="AODH01000004">
    <property type="protein sequence ID" value="EUJ41959.1"/>
    <property type="molecule type" value="Genomic_DNA"/>
</dbReference>
<accession>W7CQP3</accession>
<evidence type="ECO:0000313" key="2">
    <source>
        <dbReference type="Proteomes" id="UP000019243"/>
    </source>
</evidence>
<reference evidence="1 2" key="1">
    <citation type="submission" date="2012-12" db="EMBL/GenBank/DDBJ databases">
        <title>Novel taxa of Listeriaceae from agricultural environments in the United States.</title>
        <authorList>
            <person name="den Bakker H.C."/>
            <person name="Allred A."/>
            <person name="Warchocki S."/>
            <person name="Wright E.M."/>
            <person name="Burrell A."/>
            <person name="Nightingale K.K."/>
            <person name="Kephart D."/>
            <person name="Wiedmann M."/>
        </authorList>
    </citation>
    <scope>NUCLEOTIDE SEQUENCE [LARGE SCALE GENOMIC DNA]</scope>
    <source>
        <strain evidence="1 2">FSL F6-1037</strain>
    </source>
</reference>
<gene>
    <name evidence="1" type="ORF">BCAMP_01070</name>
</gene>
<protein>
    <submittedName>
        <fullName evidence="1">Uncharacterized protein</fullName>
    </submittedName>
</protein>
<comment type="caution">
    <text evidence="1">The sequence shown here is derived from an EMBL/GenBank/DDBJ whole genome shotgun (WGS) entry which is preliminary data.</text>
</comment>
<proteinExistence type="predicted"/>
<evidence type="ECO:0000313" key="1">
    <source>
        <dbReference type="EMBL" id="EUJ41959.1"/>
    </source>
</evidence>
<dbReference type="RefSeq" id="WP_035312964.1">
    <property type="nucleotide sequence ID" value="NZ_AODH01000004.1"/>
</dbReference>
<dbReference type="Proteomes" id="UP000019243">
    <property type="component" value="Unassembled WGS sequence"/>
</dbReference>
<dbReference type="STRING" id="1265861.BCAMP_01070"/>
<name>W7CQP3_9LIST</name>
<keyword evidence="2" id="KW-1185">Reference proteome</keyword>
<sequence>MSYQAVYFVNNIFRKKIVSIVESNDIKMLLDENEIKEIRHTAGIPKYKKLYILLEKNVFEV</sequence>
<dbReference type="AlphaFoldDB" id="W7CQP3"/>